<dbReference type="Pfam" id="PF11003">
    <property type="entry name" value="DUF2842"/>
    <property type="match status" value="1"/>
</dbReference>
<accession>A0A839SUL3</accession>
<organism evidence="2 3">
    <name type="scientific">Limibacillus halophilus</name>
    <dbReference type="NCBI Taxonomy" id="1579333"/>
    <lineage>
        <taxon>Bacteria</taxon>
        <taxon>Pseudomonadati</taxon>
        <taxon>Pseudomonadota</taxon>
        <taxon>Alphaproteobacteria</taxon>
        <taxon>Rhodospirillales</taxon>
        <taxon>Rhodovibrionaceae</taxon>
        <taxon>Limibacillus</taxon>
    </lineage>
</organism>
<gene>
    <name evidence="2" type="ORF">FHR98_001405</name>
</gene>
<protein>
    <recommendedName>
        <fullName evidence="4">DUF2842 domain-containing protein</fullName>
    </recommendedName>
</protein>
<feature type="transmembrane region" description="Helical" evidence="1">
    <location>
        <begin position="7"/>
        <end position="27"/>
    </location>
</feature>
<dbReference type="InterPro" id="IPR021265">
    <property type="entry name" value="DUF2842"/>
</dbReference>
<dbReference type="AlphaFoldDB" id="A0A839SUL3"/>
<name>A0A839SUL3_9PROT</name>
<keyword evidence="3" id="KW-1185">Reference proteome</keyword>
<sequence>MSARKALGYFLLLVFLTGYSVAVVSLADLLGLAGWGWQLLYYGTSGLVWIYPAVKILDWSHKADRRRL</sequence>
<feature type="transmembrane region" description="Helical" evidence="1">
    <location>
        <begin position="39"/>
        <end position="57"/>
    </location>
</feature>
<evidence type="ECO:0008006" key="4">
    <source>
        <dbReference type="Google" id="ProtNLM"/>
    </source>
</evidence>
<dbReference type="EMBL" id="JACHXA010000003">
    <property type="protein sequence ID" value="MBB3065126.1"/>
    <property type="molecule type" value="Genomic_DNA"/>
</dbReference>
<reference evidence="2 3" key="1">
    <citation type="submission" date="2020-08" db="EMBL/GenBank/DDBJ databases">
        <title>Genomic Encyclopedia of Type Strains, Phase III (KMG-III): the genomes of soil and plant-associated and newly described type strains.</title>
        <authorList>
            <person name="Whitman W."/>
        </authorList>
    </citation>
    <scope>NUCLEOTIDE SEQUENCE [LARGE SCALE GENOMIC DNA]</scope>
    <source>
        <strain evidence="2 3">CECT 8803</strain>
    </source>
</reference>
<proteinExistence type="predicted"/>
<keyword evidence="1" id="KW-0472">Membrane</keyword>
<comment type="caution">
    <text evidence="2">The sequence shown here is derived from an EMBL/GenBank/DDBJ whole genome shotgun (WGS) entry which is preliminary data.</text>
</comment>
<keyword evidence="1" id="KW-1133">Transmembrane helix</keyword>
<evidence type="ECO:0000256" key="1">
    <source>
        <dbReference type="SAM" id="Phobius"/>
    </source>
</evidence>
<evidence type="ECO:0000313" key="2">
    <source>
        <dbReference type="EMBL" id="MBB3065126.1"/>
    </source>
</evidence>
<evidence type="ECO:0000313" key="3">
    <source>
        <dbReference type="Proteomes" id="UP000581135"/>
    </source>
</evidence>
<keyword evidence="1" id="KW-0812">Transmembrane</keyword>
<dbReference type="Proteomes" id="UP000581135">
    <property type="component" value="Unassembled WGS sequence"/>
</dbReference>
<dbReference type="RefSeq" id="WP_183415931.1">
    <property type="nucleotide sequence ID" value="NZ_JACHXA010000003.1"/>
</dbReference>